<dbReference type="EC" id="3.1.-.-" evidence="9"/>
<dbReference type="Proteomes" id="UP000269410">
    <property type="component" value="Unassembled WGS sequence"/>
</dbReference>
<comment type="similarity">
    <text evidence="2 9">Belongs to the CRISPR-associated endoribonuclease Cas2 protein family.</text>
</comment>
<dbReference type="GO" id="GO:0051607">
    <property type="term" value="P:defense response to virus"/>
    <property type="evidence" value="ECO:0007669"/>
    <property type="project" value="UniProtKB-UniRule"/>
</dbReference>
<evidence type="ECO:0000256" key="9">
    <source>
        <dbReference type="HAMAP-Rule" id="MF_01471"/>
    </source>
</evidence>
<comment type="subunit">
    <text evidence="9">Homodimer, forms a heterotetramer with a Cas1 homodimer.</text>
</comment>
<dbReference type="PANTHER" id="PTHR34405:SF3">
    <property type="entry name" value="CRISPR-ASSOCIATED ENDORIBONUCLEASE CAS2 3"/>
    <property type="match status" value="1"/>
</dbReference>
<keyword evidence="4 9" id="KW-0479">Metal-binding</keyword>
<gene>
    <name evidence="9 10" type="primary">cas2</name>
    <name evidence="10" type="ORF">D6810_03365</name>
</gene>
<comment type="function">
    <text evidence="9">CRISPR (clustered regularly interspaced short palindromic repeat), is an adaptive immune system that provides protection against mobile genetic elements (viruses, transposable elements and conjugative plasmids). CRISPR clusters contain sequences complementary to antecedent mobile elements and target invading nucleic acids. CRISPR clusters are transcribed and processed into CRISPR RNA (crRNA). Functions as a ssRNA-specific endoribonuclease. Involved in the integration of spacer DNA into the CRISPR cassette.</text>
</comment>
<dbReference type="Pfam" id="PF09827">
    <property type="entry name" value="CRISPR_Cas2"/>
    <property type="match status" value="1"/>
</dbReference>
<evidence type="ECO:0000256" key="3">
    <source>
        <dbReference type="ARBA" id="ARBA00022722"/>
    </source>
</evidence>
<dbReference type="SUPFAM" id="SSF143430">
    <property type="entry name" value="TTP0101/SSO1404-like"/>
    <property type="match status" value="1"/>
</dbReference>
<comment type="cofactor">
    <cofactor evidence="1 9">
        <name>Mg(2+)</name>
        <dbReference type="ChEBI" id="CHEBI:18420"/>
    </cofactor>
</comment>
<keyword evidence="6 9" id="KW-0378">Hydrolase</keyword>
<evidence type="ECO:0000313" key="11">
    <source>
        <dbReference type="Proteomes" id="UP000269410"/>
    </source>
</evidence>
<dbReference type="AlphaFoldDB" id="A0A3M0YX24"/>
<evidence type="ECO:0000256" key="1">
    <source>
        <dbReference type="ARBA" id="ARBA00001946"/>
    </source>
</evidence>
<reference evidence="10 11" key="1">
    <citation type="submission" date="2018-10" db="EMBL/GenBank/DDBJ databases">
        <title>Thermophilic Lithotrophy and Phototrophy in an Intertidal, Iron-rich, Geothermal Spring.</title>
        <authorList>
            <person name="Ward L.M."/>
            <person name="Idei A."/>
            <person name="Nakagawa M."/>
            <person name="Ueno Y."/>
            <person name="Fischer W."/>
            <person name="Mcglynn S.E."/>
        </authorList>
    </citation>
    <scope>NUCLEOTIDE SEQUENCE [LARGE SCALE GENOMIC DNA]</scope>
    <source>
        <strain evidence="10">J137</strain>
    </source>
</reference>
<dbReference type="EMBL" id="RFKV01000116">
    <property type="protein sequence ID" value="RMD76639.1"/>
    <property type="molecule type" value="Genomic_DNA"/>
</dbReference>
<proteinExistence type="inferred from homology"/>
<accession>A0A3M0YX24</accession>
<evidence type="ECO:0000256" key="7">
    <source>
        <dbReference type="ARBA" id="ARBA00022842"/>
    </source>
</evidence>
<protein>
    <recommendedName>
        <fullName evidence="9">CRISPR-associated endoribonuclease Cas2</fullName>
        <ecNumber evidence="9">3.1.-.-</ecNumber>
    </recommendedName>
</protein>
<keyword evidence="8 9" id="KW-0051">Antiviral defense</keyword>
<dbReference type="GO" id="GO:0016787">
    <property type="term" value="F:hydrolase activity"/>
    <property type="evidence" value="ECO:0007669"/>
    <property type="project" value="UniProtKB-KW"/>
</dbReference>
<dbReference type="InterPro" id="IPR021127">
    <property type="entry name" value="CRISPR_associated_Cas2"/>
</dbReference>
<dbReference type="InterPro" id="IPR019199">
    <property type="entry name" value="Virulence_VapD/CRISPR_Cas2"/>
</dbReference>
<evidence type="ECO:0000256" key="6">
    <source>
        <dbReference type="ARBA" id="ARBA00022801"/>
    </source>
</evidence>
<dbReference type="GO" id="GO:0046872">
    <property type="term" value="F:metal ion binding"/>
    <property type="evidence" value="ECO:0007669"/>
    <property type="project" value="UniProtKB-UniRule"/>
</dbReference>
<dbReference type="HAMAP" id="MF_01471">
    <property type="entry name" value="Cas2"/>
    <property type="match status" value="1"/>
</dbReference>
<dbReference type="GO" id="GO:0004521">
    <property type="term" value="F:RNA endonuclease activity"/>
    <property type="evidence" value="ECO:0007669"/>
    <property type="project" value="InterPro"/>
</dbReference>
<keyword evidence="5 9" id="KW-0255">Endonuclease</keyword>
<dbReference type="Gene3D" id="3.30.70.240">
    <property type="match status" value="1"/>
</dbReference>
<evidence type="ECO:0000256" key="4">
    <source>
        <dbReference type="ARBA" id="ARBA00022723"/>
    </source>
</evidence>
<keyword evidence="7 9" id="KW-0460">Magnesium</keyword>
<comment type="caution">
    <text evidence="10">The sequence shown here is derived from an EMBL/GenBank/DDBJ whole genome shotgun (WGS) entry which is preliminary data.</text>
</comment>
<evidence type="ECO:0000313" key="10">
    <source>
        <dbReference type="EMBL" id="RMD76639.1"/>
    </source>
</evidence>
<evidence type="ECO:0000256" key="2">
    <source>
        <dbReference type="ARBA" id="ARBA00009959"/>
    </source>
</evidence>
<keyword evidence="3 9" id="KW-0540">Nuclease</keyword>
<dbReference type="GO" id="GO:0043571">
    <property type="term" value="P:maintenance of CRISPR repeat elements"/>
    <property type="evidence" value="ECO:0007669"/>
    <property type="project" value="UniProtKB-UniRule"/>
</dbReference>
<dbReference type="NCBIfam" id="TIGR01573">
    <property type="entry name" value="cas2"/>
    <property type="match status" value="1"/>
</dbReference>
<name>A0A3M0YX24_9BACT</name>
<feature type="binding site" evidence="9">
    <location>
        <position position="7"/>
    </location>
    <ligand>
        <name>Mg(2+)</name>
        <dbReference type="ChEBI" id="CHEBI:18420"/>
        <note>catalytic</note>
    </ligand>
</feature>
<dbReference type="CDD" id="cd09725">
    <property type="entry name" value="Cas2_I_II_III"/>
    <property type="match status" value="1"/>
</dbReference>
<organism evidence="10 11">
    <name type="scientific">Candidatus Dojkabacteria bacterium</name>
    <dbReference type="NCBI Taxonomy" id="2099670"/>
    <lineage>
        <taxon>Bacteria</taxon>
        <taxon>Candidatus Dojkabacteria</taxon>
    </lineage>
</organism>
<sequence length="93" mass="11198">MILLTYDISDDKLRTKFSKFLEKYGFRLQFSVFKIKNSRRVLDVIKLEIEKRFAKKFTNTDSIYIFEICEGCEKKTTKFGFAKHEDEDVVYFD</sequence>
<evidence type="ECO:0000256" key="8">
    <source>
        <dbReference type="ARBA" id="ARBA00023118"/>
    </source>
</evidence>
<evidence type="ECO:0000256" key="5">
    <source>
        <dbReference type="ARBA" id="ARBA00022759"/>
    </source>
</evidence>
<dbReference type="PANTHER" id="PTHR34405">
    <property type="entry name" value="CRISPR-ASSOCIATED ENDORIBONUCLEASE CAS2"/>
    <property type="match status" value="1"/>
</dbReference>